<dbReference type="InterPro" id="IPR054120">
    <property type="entry name" value="PBPA_dimer"/>
</dbReference>
<keyword evidence="4" id="KW-1185">Reference proteome</keyword>
<dbReference type="GO" id="GO:0071555">
    <property type="term" value="P:cell wall organization"/>
    <property type="evidence" value="ECO:0007669"/>
    <property type="project" value="TreeGrafter"/>
</dbReference>
<dbReference type="Pfam" id="PF21922">
    <property type="entry name" value="PBP_dimer_2"/>
    <property type="match status" value="1"/>
</dbReference>
<organism evidence="3 4">
    <name type="scientific">Leucobacter edaphi</name>
    <dbReference type="NCBI Taxonomy" id="2796472"/>
    <lineage>
        <taxon>Bacteria</taxon>
        <taxon>Bacillati</taxon>
        <taxon>Actinomycetota</taxon>
        <taxon>Actinomycetes</taxon>
        <taxon>Micrococcales</taxon>
        <taxon>Microbacteriaceae</taxon>
        <taxon>Leucobacter</taxon>
    </lineage>
</organism>
<dbReference type="GO" id="GO:0071972">
    <property type="term" value="F:peptidoglycan L,D-transpeptidase activity"/>
    <property type="evidence" value="ECO:0007669"/>
    <property type="project" value="TreeGrafter"/>
</dbReference>
<dbReference type="PANTHER" id="PTHR30627">
    <property type="entry name" value="PEPTIDOGLYCAN D,D-TRANSPEPTIDASE"/>
    <property type="match status" value="1"/>
</dbReference>
<reference evidence="3" key="1">
    <citation type="submission" date="2020-12" db="EMBL/GenBank/DDBJ databases">
        <title>Leucobacter sp. CAS2, isolated from Chromium sludge.</title>
        <authorList>
            <person name="Xu Z."/>
        </authorList>
    </citation>
    <scope>NUCLEOTIDE SEQUENCE</scope>
    <source>
        <strain evidence="3">CSA2</strain>
    </source>
</reference>
<accession>A0A934QCA7</accession>
<feature type="domain" description="Penicillin binding protein A dimerisation" evidence="2">
    <location>
        <begin position="52"/>
        <end position="134"/>
    </location>
</feature>
<dbReference type="Gene3D" id="3.90.1310.10">
    <property type="entry name" value="Penicillin-binding protein 2a (Domain 2)"/>
    <property type="match status" value="1"/>
</dbReference>
<sequence length="495" mass="52369">MNKQLKFITRTVFGMFILLFFAVTMIQFVNADELQANSLNTRTIKNSYKIERGSILVDGDPIAYSTPTGDEYRFVRQYKDGSIYAPITGYFSHSQGKTGLESAMNQELSGSGNAQFFTRLERTLNGTSPQGSSVQTTIDPKAQKAAVEALTSQNFEGAVVALEPKTGKILALASTPSYDPAVLASNDDAEIIKNYRKLDADPGKPMTNRAIAGDLYHPGSVYKLVVAAAAIEDGKAKPSSSFANPAQLKLPQSSSVMQNASRTTCGSGSKATLEQAIVMSCNIPIAELAMSMDKNKVPEMARAFGYGQDLSIPIPVTPSVSPEPEDQAQTALASIGQLDVRATPLQVAMVSAGIANEGTVMKPHLVDSVITPDLRVESQYKPEEFSKPISKETASAVAGMMEHGVNTQEGLAQKAGIPGVRVAGKTGTAENGTSADGAELPYTIWFTGFAPVDDPKVAVAVVIANGGGEAYGYEGGSFDLPTAVGKQVMEAVLSE</sequence>
<evidence type="ECO:0000259" key="1">
    <source>
        <dbReference type="Pfam" id="PF00905"/>
    </source>
</evidence>
<dbReference type="Proteomes" id="UP000618733">
    <property type="component" value="Unassembled WGS sequence"/>
</dbReference>
<dbReference type="InterPro" id="IPR036138">
    <property type="entry name" value="PBP_dimer_sf"/>
</dbReference>
<dbReference type="InterPro" id="IPR001460">
    <property type="entry name" value="PCN-bd_Tpept"/>
</dbReference>
<feature type="domain" description="Penicillin-binding protein transpeptidase" evidence="1">
    <location>
        <begin position="157"/>
        <end position="472"/>
    </location>
</feature>
<dbReference type="GO" id="GO:0008658">
    <property type="term" value="F:penicillin binding"/>
    <property type="evidence" value="ECO:0007669"/>
    <property type="project" value="InterPro"/>
</dbReference>
<dbReference type="RefSeq" id="WP_200132201.1">
    <property type="nucleotide sequence ID" value="NZ_JAEHOI010000006.1"/>
</dbReference>
<dbReference type="SUPFAM" id="SSF56601">
    <property type="entry name" value="beta-lactamase/transpeptidase-like"/>
    <property type="match status" value="1"/>
</dbReference>
<dbReference type="InterPro" id="IPR012338">
    <property type="entry name" value="Beta-lactam/transpept-like"/>
</dbReference>
<dbReference type="Gene3D" id="3.40.710.10">
    <property type="entry name" value="DD-peptidase/beta-lactamase superfamily"/>
    <property type="match status" value="1"/>
</dbReference>
<evidence type="ECO:0000313" key="3">
    <source>
        <dbReference type="EMBL" id="MBK0422009.1"/>
    </source>
</evidence>
<dbReference type="InterPro" id="IPR050515">
    <property type="entry name" value="Beta-lactam/transpept"/>
</dbReference>
<dbReference type="PANTHER" id="PTHR30627:SF24">
    <property type="entry name" value="PENICILLIN-BINDING PROTEIN 4B"/>
    <property type="match status" value="1"/>
</dbReference>
<dbReference type="SUPFAM" id="SSF56519">
    <property type="entry name" value="Penicillin binding protein dimerisation domain"/>
    <property type="match status" value="1"/>
</dbReference>
<dbReference type="AlphaFoldDB" id="A0A934QCA7"/>
<dbReference type="Pfam" id="PF00905">
    <property type="entry name" value="Transpeptidase"/>
    <property type="match status" value="1"/>
</dbReference>
<comment type="caution">
    <text evidence="3">The sequence shown here is derived from an EMBL/GenBank/DDBJ whole genome shotgun (WGS) entry which is preliminary data.</text>
</comment>
<evidence type="ECO:0000313" key="4">
    <source>
        <dbReference type="Proteomes" id="UP000618733"/>
    </source>
</evidence>
<dbReference type="EMBL" id="JAEHOI010000006">
    <property type="protein sequence ID" value="MBK0422009.1"/>
    <property type="molecule type" value="Genomic_DNA"/>
</dbReference>
<name>A0A934QCA7_9MICO</name>
<dbReference type="GO" id="GO:0005886">
    <property type="term" value="C:plasma membrane"/>
    <property type="evidence" value="ECO:0007669"/>
    <property type="project" value="TreeGrafter"/>
</dbReference>
<gene>
    <name evidence="3" type="ORF">JD292_07970</name>
</gene>
<proteinExistence type="predicted"/>
<evidence type="ECO:0000259" key="2">
    <source>
        <dbReference type="Pfam" id="PF21922"/>
    </source>
</evidence>
<protein>
    <submittedName>
        <fullName evidence="3">Penicillin-binding protein</fullName>
    </submittedName>
</protein>